<feature type="compositionally biased region" description="Acidic residues" evidence="1">
    <location>
        <begin position="66"/>
        <end position="91"/>
    </location>
</feature>
<reference evidence="3" key="1">
    <citation type="submission" date="2017-03" db="EMBL/GenBank/DDBJ databases">
        <title>Genomes of endolithic fungi from Antarctica.</title>
        <authorList>
            <person name="Coleine C."/>
            <person name="Masonjones S."/>
            <person name="Stajich J.E."/>
        </authorList>
    </citation>
    <scope>NUCLEOTIDE SEQUENCE [LARGE SCALE GENOMIC DNA]</scope>
    <source>
        <strain evidence="3">CCFEE 5527</strain>
    </source>
</reference>
<name>A0A1V8SMT0_9PEZI</name>
<proteinExistence type="predicted"/>
<gene>
    <name evidence="2" type="ORF">B0A48_13824</name>
</gene>
<keyword evidence="3" id="KW-1185">Reference proteome</keyword>
<evidence type="ECO:0000313" key="2">
    <source>
        <dbReference type="EMBL" id="OQO00475.1"/>
    </source>
</evidence>
<comment type="caution">
    <text evidence="2">The sequence shown here is derived from an EMBL/GenBank/DDBJ whole genome shotgun (WGS) entry which is preliminary data.</text>
</comment>
<organism evidence="2 3">
    <name type="scientific">Cryoendolithus antarcticus</name>
    <dbReference type="NCBI Taxonomy" id="1507870"/>
    <lineage>
        <taxon>Eukaryota</taxon>
        <taxon>Fungi</taxon>
        <taxon>Dikarya</taxon>
        <taxon>Ascomycota</taxon>
        <taxon>Pezizomycotina</taxon>
        <taxon>Dothideomycetes</taxon>
        <taxon>Dothideomycetidae</taxon>
        <taxon>Cladosporiales</taxon>
        <taxon>Cladosporiaceae</taxon>
        <taxon>Cryoendolithus</taxon>
    </lineage>
</organism>
<accession>A0A1V8SMT0</accession>
<dbReference type="InParanoid" id="A0A1V8SMT0"/>
<dbReference type="Proteomes" id="UP000192596">
    <property type="component" value="Unassembled WGS sequence"/>
</dbReference>
<evidence type="ECO:0000313" key="3">
    <source>
        <dbReference type="Proteomes" id="UP000192596"/>
    </source>
</evidence>
<protein>
    <submittedName>
        <fullName evidence="2">Uncharacterized protein</fullName>
    </submittedName>
</protein>
<feature type="region of interest" description="Disordered" evidence="1">
    <location>
        <begin position="66"/>
        <end position="100"/>
    </location>
</feature>
<evidence type="ECO:0000256" key="1">
    <source>
        <dbReference type="SAM" id="MobiDB-lite"/>
    </source>
</evidence>
<dbReference type="EMBL" id="NAJO01000035">
    <property type="protein sequence ID" value="OQO00475.1"/>
    <property type="molecule type" value="Genomic_DNA"/>
</dbReference>
<sequence length="140" mass="15036">MENFGLALFELLVVEDDVELNKVEGLDEVVDEVAAVDVALVDPVFDAEERPYIVGTANELEAALEEEEVTDLEDVDIDGVNNAEEELDDETGGSSVAGEPPLELEGACVLDDAAAFELPAAFTASLMPYEETTDVVECLR</sequence>
<dbReference type="AlphaFoldDB" id="A0A1V8SMT0"/>